<dbReference type="InterPro" id="IPR007351">
    <property type="entry name" value="YjbR"/>
</dbReference>
<dbReference type="Pfam" id="PF04237">
    <property type="entry name" value="YjbR"/>
    <property type="match status" value="1"/>
</dbReference>
<proteinExistence type="predicted"/>
<dbReference type="Proteomes" id="UP000614996">
    <property type="component" value="Unassembled WGS sequence"/>
</dbReference>
<comment type="caution">
    <text evidence="1">The sequence shown here is derived from an EMBL/GenBank/DDBJ whole genome shotgun (WGS) entry which is preliminary data.</text>
</comment>
<accession>A0A8J4EKB6</accession>
<dbReference type="GO" id="GO:0003677">
    <property type="term" value="F:DNA binding"/>
    <property type="evidence" value="ECO:0007669"/>
    <property type="project" value="UniProtKB-KW"/>
</dbReference>
<name>A0A8J4EKB6_9ACTN</name>
<protein>
    <submittedName>
        <fullName evidence="1">DNA-binding protein</fullName>
    </submittedName>
</protein>
<dbReference type="Gene3D" id="3.90.1150.30">
    <property type="match status" value="1"/>
</dbReference>
<organism evidence="1 2">
    <name type="scientific">Actinocatenispora comari</name>
    <dbReference type="NCBI Taxonomy" id="2807577"/>
    <lineage>
        <taxon>Bacteria</taxon>
        <taxon>Bacillati</taxon>
        <taxon>Actinomycetota</taxon>
        <taxon>Actinomycetes</taxon>
        <taxon>Micromonosporales</taxon>
        <taxon>Micromonosporaceae</taxon>
        <taxon>Actinocatenispora</taxon>
    </lineage>
</organism>
<evidence type="ECO:0000313" key="2">
    <source>
        <dbReference type="Proteomes" id="UP000614996"/>
    </source>
</evidence>
<keyword evidence="2" id="KW-1185">Reference proteome</keyword>
<keyword evidence="1" id="KW-0238">DNA-binding</keyword>
<dbReference type="AlphaFoldDB" id="A0A8J4EKB6"/>
<gene>
    <name evidence="1" type="ORF">NUM_19620</name>
</gene>
<dbReference type="InterPro" id="IPR058532">
    <property type="entry name" value="YjbR/MT2646/Rv2570-like"/>
</dbReference>
<evidence type="ECO:0000313" key="1">
    <source>
        <dbReference type="EMBL" id="GIL26708.1"/>
    </source>
</evidence>
<dbReference type="SUPFAM" id="SSF142906">
    <property type="entry name" value="YjbR-like"/>
    <property type="match status" value="1"/>
</dbReference>
<dbReference type="PANTHER" id="PTHR35145">
    <property type="entry name" value="CYTOPLASMIC PROTEIN-RELATED"/>
    <property type="match status" value="1"/>
</dbReference>
<dbReference type="EMBL" id="BOPO01000028">
    <property type="protein sequence ID" value="GIL26708.1"/>
    <property type="molecule type" value="Genomic_DNA"/>
</dbReference>
<reference evidence="2" key="1">
    <citation type="journal article" date="2021" name="Int. J. Syst. Evol. Microbiol.">
        <title>Actinocatenispora comari sp. nov., an endophytic actinomycete isolated from aerial parts of Comarum salesowianum.</title>
        <authorList>
            <person name="Oyunbileg N."/>
            <person name="Iizaka Y."/>
            <person name="Hamada M."/>
            <person name="Davaapurev B.O."/>
            <person name="Fukumoto A."/>
            <person name="Tsetseg B."/>
            <person name="Kato F."/>
            <person name="Tamura T."/>
            <person name="Batkhuu J."/>
            <person name="Anzai Y."/>
        </authorList>
    </citation>
    <scope>NUCLEOTIDE SEQUENCE [LARGE SCALE GENOMIC DNA]</scope>
    <source>
        <strain evidence="2">NUM-2625</strain>
    </source>
</reference>
<dbReference type="InterPro" id="IPR038056">
    <property type="entry name" value="YjbR-like_sf"/>
</dbReference>
<dbReference type="PANTHER" id="PTHR35145:SF1">
    <property type="entry name" value="CYTOPLASMIC PROTEIN"/>
    <property type="match status" value="1"/>
</dbReference>
<sequence>MEFDRSGRTTGEREREVSAMAAESERERALAACGALPGAVETYPFGDGVAVFKVGGKMFALVPLGGEPASVSLKCDPDYALSLRDRYPAITAGYHLNKRHWNTVVLDGSVPDDEVLELVDHSYDLVVSSLPKATRAKLAR</sequence>